<reference evidence="2 3" key="1">
    <citation type="submission" date="2018-10" db="EMBL/GenBank/DDBJ databases">
        <title>Pseudomonas zhaodongensis NEAU-ST5-21(T) genome.</title>
        <authorList>
            <person name="Peng J."/>
            <person name="Liu Z.-P."/>
        </authorList>
    </citation>
    <scope>NUCLEOTIDE SEQUENCE [LARGE SCALE GENOMIC DNA]</scope>
    <source>
        <strain evidence="2 3">NEAU-ST5-21</strain>
    </source>
</reference>
<gene>
    <name evidence="2" type="ORF">EA797_12375</name>
</gene>
<evidence type="ECO:0000313" key="2">
    <source>
        <dbReference type="EMBL" id="RMH90292.1"/>
    </source>
</evidence>
<protein>
    <submittedName>
        <fullName evidence="2">DUF4124 domain-containing protein</fullName>
    </submittedName>
</protein>
<accession>A0A3M2HTR6</accession>
<feature type="domain" description="DUF4124" evidence="1">
    <location>
        <begin position="13"/>
        <end position="46"/>
    </location>
</feature>
<dbReference type="Proteomes" id="UP000269774">
    <property type="component" value="Unassembled WGS sequence"/>
</dbReference>
<name>A0A3M2HTR6_9GAMM</name>
<organism evidence="2 3">
    <name type="scientific">Stutzerimonas zhaodongensis</name>
    <dbReference type="NCBI Taxonomy" id="1176257"/>
    <lineage>
        <taxon>Bacteria</taxon>
        <taxon>Pseudomonadati</taxon>
        <taxon>Pseudomonadota</taxon>
        <taxon>Gammaproteobacteria</taxon>
        <taxon>Pseudomonadales</taxon>
        <taxon>Pseudomonadaceae</taxon>
        <taxon>Stutzerimonas</taxon>
    </lineage>
</organism>
<dbReference type="OrthoDB" id="7068596at2"/>
<dbReference type="EMBL" id="RFFM01000002">
    <property type="protein sequence ID" value="RMH90292.1"/>
    <property type="molecule type" value="Genomic_DNA"/>
</dbReference>
<dbReference type="Pfam" id="PF13511">
    <property type="entry name" value="DUF4124"/>
    <property type="match status" value="1"/>
</dbReference>
<keyword evidence="3" id="KW-1185">Reference proteome</keyword>
<evidence type="ECO:0000259" key="1">
    <source>
        <dbReference type="Pfam" id="PF13511"/>
    </source>
</evidence>
<proteinExistence type="predicted"/>
<dbReference type="AlphaFoldDB" id="A0A3M2HTR6"/>
<evidence type="ECO:0000313" key="3">
    <source>
        <dbReference type="Proteomes" id="UP000269774"/>
    </source>
</evidence>
<dbReference type="InterPro" id="IPR025392">
    <property type="entry name" value="DUF4124"/>
</dbReference>
<comment type="caution">
    <text evidence="2">The sequence shown here is derived from an EMBL/GenBank/DDBJ whole genome shotgun (WGS) entry which is preliminary data.</text>
</comment>
<sequence length="142" mass="16533">MRITPIVLVAFVVSPWATAEIYRWVDAQGNVHFDSRSRPGAEQVEVRPQVIERDEATRVREARTERFFDARRQEQQAAKQAAGEWRVKRERACSEWKQQLSQLSEGGRYFREDAKGERVYYSDEEIGATRRQLASRIGQNCS</sequence>